<dbReference type="RefSeq" id="WP_151514151.1">
    <property type="nucleotide sequence ID" value="NZ_VYUA01000090.1"/>
</dbReference>
<keyword evidence="3" id="KW-1185">Reference proteome</keyword>
<accession>A0A5N5ECG8</accession>
<reference evidence="2 3" key="1">
    <citation type="submission" date="2019-09" db="EMBL/GenBank/DDBJ databases">
        <authorList>
            <person name="Liu P."/>
        </authorList>
    </citation>
    <scope>NUCLEOTIDE SEQUENCE [LARGE SCALE GENOMIC DNA]</scope>
    <source>
        <strain evidence="2 3">TRM68085</strain>
    </source>
</reference>
<feature type="region of interest" description="Disordered" evidence="1">
    <location>
        <begin position="1"/>
        <end position="20"/>
    </location>
</feature>
<dbReference type="AlphaFoldDB" id="A0A5N5ECG8"/>
<evidence type="ECO:0000313" key="3">
    <source>
        <dbReference type="Proteomes" id="UP000326907"/>
    </source>
</evidence>
<organism evidence="2 3">
    <name type="scientific">Streptomyces arboris</name>
    <dbReference type="NCBI Taxonomy" id="2600619"/>
    <lineage>
        <taxon>Bacteria</taxon>
        <taxon>Bacillati</taxon>
        <taxon>Actinomycetota</taxon>
        <taxon>Actinomycetes</taxon>
        <taxon>Kitasatosporales</taxon>
        <taxon>Streptomycetaceae</taxon>
        <taxon>Streptomyces</taxon>
    </lineage>
</organism>
<protein>
    <submittedName>
        <fullName evidence="2">Uncharacterized protein</fullName>
    </submittedName>
</protein>
<dbReference type="Proteomes" id="UP000326907">
    <property type="component" value="Unassembled WGS sequence"/>
</dbReference>
<dbReference type="EMBL" id="VYUA01000090">
    <property type="protein sequence ID" value="KAB2587573.1"/>
    <property type="molecule type" value="Genomic_DNA"/>
</dbReference>
<gene>
    <name evidence="2" type="ORF">F5983_37215</name>
</gene>
<sequence>MPDQNDHLITAITGPPPAPPTLRMGFPAPGTEYPFSVGDIAYATARRLGPGWSADAGYWGTTGSIWGPYTATFTLLIDVEGDLSMVYDVAASDEWPDTPQLPRGVQESSAGLFLPDACVTDGLDHIADQLAAALRAITGT</sequence>
<evidence type="ECO:0000313" key="2">
    <source>
        <dbReference type="EMBL" id="KAB2587573.1"/>
    </source>
</evidence>
<proteinExistence type="predicted"/>
<comment type="caution">
    <text evidence="2">The sequence shown here is derived from an EMBL/GenBank/DDBJ whole genome shotgun (WGS) entry which is preliminary data.</text>
</comment>
<name>A0A5N5ECG8_9ACTN</name>
<evidence type="ECO:0000256" key="1">
    <source>
        <dbReference type="SAM" id="MobiDB-lite"/>
    </source>
</evidence>